<dbReference type="SUPFAM" id="SSF52540">
    <property type="entry name" value="P-loop containing nucleoside triphosphate hydrolases"/>
    <property type="match status" value="1"/>
</dbReference>
<dbReference type="AlphaFoldDB" id="A0A7R9L9D5"/>
<protein>
    <submittedName>
        <fullName evidence="1">Uncharacterized protein</fullName>
    </submittedName>
</protein>
<accession>A0A7R9L9D5</accession>
<dbReference type="OrthoDB" id="9989112at2759"/>
<dbReference type="EMBL" id="CAJPVJ010000090">
    <property type="protein sequence ID" value="CAG2160627.1"/>
    <property type="molecule type" value="Genomic_DNA"/>
</dbReference>
<dbReference type="InterPro" id="IPR001806">
    <property type="entry name" value="Small_GTPase"/>
</dbReference>
<keyword evidence="2" id="KW-1185">Reference proteome</keyword>
<dbReference type="Proteomes" id="UP000728032">
    <property type="component" value="Unassembled WGS sequence"/>
</dbReference>
<dbReference type="SUPFAM" id="SSF49363">
    <property type="entry name" value="Purple acid phosphatase, N-terminal domain"/>
    <property type="match status" value="1"/>
</dbReference>
<dbReference type="GO" id="GO:0003993">
    <property type="term" value="F:acid phosphatase activity"/>
    <property type="evidence" value="ECO:0007669"/>
    <property type="project" value="InterPro"/>
</dbReference>
<dbReference type="Pfam" id="PF00071">
    <property type="entry name" value="Ras"/>
    <property type="match status" value="1"/>
</dbReference>
<sequence>MYRVYDCKEHNYTNDRTQAIPTIKKLSPQKQIHIAIGDDLSQMVILWSEKRQTNKTAVTYGLYNGDYNHIQTGYSELLKNDNKEVNSEIADALAIDYGLKHFETSAKENINLEKAFFQISKDIYNEKCLRGEENGVTLPQAEVKKGKTYRCCQLFFVLY</sequence>
<dbReference type="EMBL" id="OC914915">
    <property type="protein sequence ID" value="CAD7637482.1"/>
    <property type="molecule type" value="Genomic_DNA"/>
</dbReference>
<dbReference type="GO" id="GO:0003924">
    <property type="term" value="F:GTPase activity"/>
    <property type="evidence" value="ECO:0007669"/>
    <property type="project" value="InterPro"/>
</dbReference>
<proteinExistence type="predicted"/>
<dbReference type="InterPro" id="IPR008963">
    <property type="entry name" value="Purple_acid_Pase-like_N"/>
</dbReference>
<dbReference type="GO" id="GO:0046872">
    <property type="term" value="F:metal ion binding"/>
    <property type="evidence" value="ECO:0007669"/>
    <property type="project" value="InterPro"/>
</dbReference>
<name>A0A7R9L9D5_9ACAR</name>
<dbReference type="InterPro" id="IPR027417">
    <property type="entry name" value="P-loop_NTPase"/>
</dbReference>
<dbReference type="Gene3D" id="3.40.50.300">
    <property type="entry name" value="P-loop containing nucleotide triphosphate hydrolases"/>
    <property type="match status" value="1"/>
</dbReference>
<gene>
    <name evidence="1" type="ORF">ONB1V03_LOCUS840</name>
</gene>
<organism evidence="1">
    <name type="scientific">Oppiella nova</name>
    <dbReference type="NCBI Taxonomy" id="334625"/>
    <lineage>
        <taxon>Eukaryota</taxon>
        <taxon>Metazoa</taxon>
        <taxon>Ecdysozoa</taxon>
        <taxon>Arthropoda</taxon>
        <taxon>Chelicerata</taxon>
        <taxon>Arachnida</taxon>
        <taxon>Acari</taxon>
        <taxon>Acariformes</taxon>
        <taxon>Sarcoptiformes</taxon>
        <taxon>Oribatida</taxon>
        <taxon>Brachypylina</taxon>
        <taxon>Oppioidea</taxon>
        <taxon>Oppiidae</taxon>
        <taxon>Oppiella</taxon>
    </lineage>
</organism>
<evidence type="ECO:0000313" key="1">
    <source>
        <dbReference type="EMBL" id="CAD7637482.1"/>
    </source>
</evidence>
<reference evidence="1" key="1">
    <citation type="submission" date="2020-11" db="EMBL/GenBank/DDBJ databases">
        <authorList>
            <person name="Tran Van P."/>
        </authorList>
    </citation>
    <scope>NUCLEOTIDE SEQUENCE</scope>
</reference>
<dbReference type="GO" id="GO:0005525">
    <property type="term" value="F:GTP binding"/>
    <property type="evidence" value="ECO:0007669"/>
    <property type="project" value="InterPro"/>
</dbReference>
<evidence type="ECO:0000313" key="2">
    <source>
        <dbReference type="Proteomes" id="UP000728032"/>
    </source>
</evidence>